<organism evidence="1 2">
    <name type="scientific">Citrobacter koseri</name>
    <name type="common">Citrobacter diversus</name>
    <dbReference type="NCBI Taxonomy" id="545"/>
    <lineage>
        <taxon>Bacteria</taxon>
        <taxon>Pseudomonadati</taxon>
        <taxon>Pseudomonadota</taxon>
        <taxon>Gammaproteobacteria</taxon>
        <taxon>Enterobacterales</taxon>
        <taxon>Enterobacteriaceae</taxon>
        <taxon>Citrobacter</taxon>
    </lineage>
</organism>
<dbReference type="PANTHER" id="PTHR46959">
    <property type="entry name" value="SULFOQUINOVOSIDASE"/>
    <property type="match status" value="1"/>
</dbReference>
<name>A0A2X2WEY2_CITKO</name>
<dbReference type="InterPro" id="IPR052990">
    <property type="entry name" value="Sulfoquinovosidase_GH31"/>
</dbReference>
<proteinExistence type="predicted"/>
<evidence type="ECO:0000313" key="1">
    <source>
        <dbReference type="EMBL" id="SQB41862.1"/>
    </source>
</evidence>
<keyword evidence="1" id="KW-0378">Hydrolase</keyword>
<gene>
    <name evidence="1" type="ORF">NCTC10786_06152</name>
</gene>
<evidence type="ECO:0000313" key="2">
    <source>
        <dbReference type="Proteomes" id="UP000251584"/>
    </source>
</evidence>
<dbReference type="EMBL" id="UAVY01000011">
    <property type="protein sequence ID" value="SQB41862.1"/>
    <property type="molecule type" value="Genomic_DNA"/>
</dbReference>
<dbReference type="PANTHER" id="PTHR46959:SF2">
    <property type="entry name" value="SULFOQUINOVOSIDASE"/>
    <property type="match status" value="1"/>
</dbReference>
<dbReference type="Proteomes" id="UP000251584">
    <property type="component" value="Unassembled WGS sequence"/>
</dbReference>
<accession>A0A2X2WEY2</accession>
<dbReference type="GO" id="GO:0016787">
    <property type="term" value="F:hydrolase activity"/>
    <property type="evidence" value="ECO:0007669"/>
    <property type="project" value="UniProtKB-KW"/>
</dbReference>
<sequence>MNFDFSAPEYHELALWEDNATLRFECADSYIALLEKLTALLGRQPVLPDWVYDGVTLGIQGGTDVCQQKLDTMRNAGVKVNGIWAQDLVRHPHDLFWQTRDVELEVEQRQLSSAGYPYQAVARRRRAVPLLHQSLCRQR</sequence>
<dbReference type="AlphaFoldDB" id="A0A2X2WEY2"/>
<protein>
    <submittedName>
        <fullName evidence="1">Glycosyl hydrolase</fullName>
    </submittedName>
</protein>
<reference evidence="1 2" key="1">
    <citation type="submission" date="2018-06" db="EMBL/GenBank/DDBJ databases">
        <authorList>
            <consortium name="Pathogen Informatics"/>
            <person name="Doyle S."/>
        </authorList>
    </citation>
    <scope>NUCLEOTIDE SEQUENCE [LARGE SCALE GENOMIC DNA]</scope>
    <source>
        <strain evidence="1 2">NCTC10786</strain>
    </source>
</reference>